<gene>
    <name evidence="3" type="ORF">F9B85_03305</name>
</gene>
<reference evidence="3 4" key="1">
    <citation type="submission" date="2019-10" db="EMBL/GenBank/DDBJ databases">
        <title>Whole-genome sequence of the extremophile Heliorestis acidaminivorans DSM 24790.</title>
        <authorList>
            <person name="Kyndt J.A."/>
            <person name="Meyer T.E."/>
        </authorList>
    </citation>
    <scope>NUCLEOTIDE SEQUENCE [LARGE SCALE GENOMIC DNA]</scope>
    <source>
        <strain evidence="3 4">DSM 24790</strain>
    </source>
</reference>
<keyword evidence="1" id="KW-0472">Membrane</keyword>
<dbReference type="RefSeq" id="WP_151618545.1">
    <property type="nucleotide sequence ID" value="NZ_WBXO01000002.1"/>
</dbReference>
<evidence type="ECO:0000256" key="1">
    <source>
        <dbReference type="SAM" id="Phobius"/>
    </source>
</evidence>
<keyword evidence="4" id="KW-1185">Reference proteome</keyword>
<dbReference type="Pfam" id="PF10080">
    <property type="entry name" value="FtrD-like"/>
    <property type="match status" value="1"/>
</dbReference>
<dbReference type="OrthoDB" id="1952410at2"/>
<dbReference type="InterPro" id="IPR018758">
    <property type="entry name" value="FtrD-like"/>
</dbReference>
<organism evidence="3 4">
    <name type="scientific">Heliorestis acidaminivorans</name>
    <dbReference type="NCBI Taxonomy" id="553427"/>
    <lineage>
        <taxon>Bacteria</taxon>
        <taxon>Bacillati</taxon>
        <taxon>Bacillota</taxon>
        <taxon>Clostridia</taxon>
        <taxon>Eubacteriales</taxon>
        <taxon>Heliobacteriaceae</taxon>
        <taxon>Heliorestis</taxon>
    </lineage>
</organism>
<accession>A0A6I0F162</accession>
<feature type="domain" description="Membrane iron-sulfur containing protein FtrD-like" evidence="2">
    <location>
        <begin position="92"/>
        <end position="191"/>
    </location>
</feature>
<evidence type="ECO:0000313" key="3">
    <source>
        <dbReference type="EMBL" id="KAB2953661.1"/>
    </source>
</evidence>
<sequence>MSREKKRQQFSADTQKATKNKTMLWSGLAVAVVILVAGFFLFSPSSDSPVSAHGGDYWISEKPSYAGIRVAMADVDYSTEDGGIVLSLQEVIDNKIVYFEHAQESRDLPLTAFVAPNGRIIAAVSVCEPCNGNRFSLSGTELVCNTCTTRWDLNTLRGKSGACMAYPPDELPYVVEGDKLIIDESAAKSWRVREYNG</sequence>
<feature type="transmembrane region" description="Helical" evidence="1">
    <location>
        <begin position="23"/>
        <end position="42"/>
    </location>
</feature>
<dbReference type="AlphaFoldDB" id="A0A6I0F162"/>
<keyword evidence="1" id="KW-0812">Transmembrane</keyword>
<dbReference type="EMBL" id="WBXO01000002">
    <property type="protein sequence ID" value="KAB2953661.1"/>
    <property type="molecule type" value="Genomic_DNA"/>
</dbReference>
<proteinExistence type="predicted"/>
<protein>
    <submittedName>
        <fullName evidence="3">DUF2318 domain-containing protein</fullName>
    </submittedName>
</protein>
<dbReference type="Proteomes" id="UP000468766">
    <property type="component" value="Unassembled WGS sequence"/>
</dbReference>
<evidence type="ECO:0000259" key="2">
    <source>
        <dbReference type="Pfam" id="PF10080"/>
    </source>
</evidence>
<comment type="caution">
    <text evidence="3">The sequence shown here is derived from an EMBL/GenBank/DDBJ whole genome shotgun (WGS) entry which is preliminary data.</text>
</comment>
<keyword evidence="1" id="KW-1133">Transmembrane helix</keyword>
<name>A0A6I0F162_9FIRM</name>
<evidence type="ECO:0000313" key="4">
    <source>
        <dbReference type="Proteomes" id="UP000468766"/>
    </source>
</evidence>